<dbReference type="AlphaFoldDB" id="A0A5J4ZJI3"/>
<proteinExistence type="predicted"/>
<name>A0A5J4ZJI3_9ASTE</name>
<keyword evidence="2" id="KW-1185">Reference proteome</keyword>
<organism evidence="1 2">
    <name type="scientific">Nyssa sinensis</name>
    <dbReference type="NCBI Taxonomy" id="561372"/>
    <lineage>
        <taxon>Eukaryota</taxon>
        <taxon>Viridiplantae</taxon>
        <taxon>Streptophyta</taxon>
        <taxon>Embryophyta</taxon>
        <taxon>Tracheophyta</taxon>
        <taxon>Spermatophyta</taxon>
        <taxon>Magnoliopsida</taxon>
        <taxon>eudicotyledons</taxon>
        <taxon>Gunneridae</taxon>
        <taxon>Pentapetalae</taxon>
        <taxon>asterids</taxon>
        <taxon>Cornales</taxon>
        <taxon>Nyssaceae</taxon>
        <taxon>Nyssa</taxon>
    </lineage>
</organism>
<accession>A0A5J4ZJI3</accession>
<sequence length="115" mass="12293">MERRDGSVIREPVFPSDDTEADDVVLVVEDLEALGAVFCREAGNDVNLAESADVAVPDDDVAALDEVLVGLWIVEAADDGPHCSDRGGDLLDGGCAALVGAHREGGVWWIRRHLR</sequence>
<reference evidence="1 2" key="1">
    <citation type="submission" date="2019-09" db="EMBL/GenBank/DDBJ databases">
        <title>A chromosome-level genome assembly of the Chinese tupelo Nyssa sinensis.</title>
        <authorList>
            <person name="Yang X."/>
            <person name="Kang M."/>
            <person name="Yang Y."/>
            <person name="Xiong H."/>
            <person name="Wang M."/>
            <person name="Zhang Z."/>
            <person name="Wang Z."/>
            <person name="Wu H."/>
            <person name="Ma T."/>
            <person name="Liu J."/>
            <person name="Xi Z."/>
        </authorList>
    </citation>
    <scope>NUCLEOTIDE SEQUENCE [LARGE SCALE GENOMIC DNA]</scope>
    <source>
        <strain evidence="1">J267</strain>
        <tissue evidence="1">Leaf</tissue>
    </source>
</reference>
<dbReference type="EMBL" id="CM018050">
    <property type="protein sequence ID" value="KAA8517726.1"/>
    <property type="molecule type" value="Genomic_DNA"/>
</dbReference>
<gene>
    <name evidence="1" type="ORF">F0562_015215</name>
</gene>
<dbReference type="Proteomes" id="UP000325577">
    <property type="component" value="Linkage Group LG7"/>
</dbReference>
<protein>
    <submittedName>
        <fullName evidence="1">Uncharacterized protein</fullName>
    </submittedName>
</protein>
<evidence type="ECO:0000313" key="1">
    <source>
        <dbReference type="EMBL" id="KAA8517726.1"/>
    </source>
</evidence>
<evidence type="ECO:0000313" key="2">
    <source>
        <dbReference type="Proteomes" id="UP000325577"/>
    </source>
</evidence>